<dbReference type="GO" id="GO:0005615">
    <property type="term" value="C:extracellular space"/>
    <property type="evidence" value="ECO:0007669"/>
    <property type="project" value="InterPro"/>
</dbReference>
<evidence type="ECO:0000256" key="2">
    <source>
        <dbReference type="SAM" id="SignalP"/>
    </source>
</evidence>
<feature type="chain" id="PRO_5035824280" description="Serpin domain-containing protein" evidence="2">
    <location>
        <begin position="24"/>
        <end position="470"/>
    </location>
</feature>
<evidence type="ECO:0000259" key="3">
    <source>
        <dbReference type="SMART" id="SM00093"/>
    </source>
</evidence>
<name>A0A8S4PD66_OWEFU</name>
<dbReference type="Gene3D" id="2.30.39.10">
    <property type="entry name" value="Alpha-1-antitrypsin, domain 1"/>
    <property type="match status" value="1"/>
</dbReference>
<evidence type="ECO:0000313" key="5">
    <source>
        <dbReference type="Proteomes" id="UP000749559"/>
    </source>
</evidence>
<feature type="signal peptide" evidence="2">
    <location>
        <begin position="1"/>
        <end position="23"/>
    </location>
</feature>
<dbReference type="SUPFAM" id="SSF56574">
    <property type="entry name" value="Serpins"/>
    <property type="match status" value="1"/>
</dbReference>
<dbReference type="PANTHER" id="PTHR11461">
    <property type="entry name" value="SERINE PROTEASE INHIBITOR, SERPIN"/>
    <property type="match status" value="1"/>
</dbReference>
<proteinExistence type="inferred from homology"/>
<accession>A0A8S4PD66</accession>
<comment type="similarity">
    <text evidence="1">Belongs to the serpin family.</text>
</comment>
<dbReference type="Proteomes" id="UP000749559">
    <property type="component" value="Unassembled WGS sequence"/>
</dbReference>
<reference evidence="4" key="1">
    <citation type="submission" date="2022-03" db="EMBL/GenBank/DDBJ databases">
        <authorList>
            <person name="Martin C."/>
        </authorList>
    </citation>
    <scope>NUCLEOTIDE SEQUENCE</scope>
</reference>
<dbReference type="SMART" id="SM00093">
    <property type="entry name" value="SERPIN"/>
    <property type="match status" value="1"/>
</dbReference>
<dbReference type="InterPro" id="IPR036186">
    <property type="entry name" value="Serpin_sf"/>
</dbReference>
<dbReference type="InterPro" id="IPR042185">
    <property type="entry name" value="Serpin_sf_2"/>
</dbReference>
<dbReference type="InterPro" id="IPR042178">
    <property type="entry name" value="Serpin_sf_1"/>
</dbReference>
<keyword evidence="5" id="KW-1185">Reference proteome</keyword>
<dbReference type="AlphaFoldDB" id="A0A8S4PD66"/>
<evidence type="ECO:0000256" key="1">
    <source>
        <dbReference type="RuleBase" id="RU000411"/>
    </source>
</evidence>
<dbReference type="PANTHER" id="PTHR11461:SF342">
    <property type="entry name" value="SERINE PROTEASE INHIBITOR 28DC"/>
    <property type="match status" value="1"/>
</dbReference>
<feature type="domain" description="Serpin" evidence="3">
    <location>
        <begin position="38"/>
        <end position="413"/>
    </location>
</feature>
<feature type="non-terminal residue" evidence="4">
    <location>
        <position position="1"/>
    </location>
</feature>
<dbReference type="EMBL" id="CAIIXF020000008">
    <property type="protein sequence ID" value="CAH1791405.1"/>
    <property type="molecule type" value="Genomic_DNA"/>
</dbReference>
<keyword evidence="2" id="KW-0732">Signal</keyword>
<dbReference type="CDD" id="cd19590">
    <property type="entry name" value="serpin_thermopin-like"/>
    <property type="match status" value="1"/>
</dbReference>
<dbReference type="PROSITE" id="PS00284">
    <property type="entry name" value="SERPIN"/>
    <property type="match status" value="1"/>
</dbReference>
<dbReference type="OrthoDB" id="671595at2759"/>
<dbReference type="InterPro" id="IPR023796">
    <property type="entry name" value="Serpin_dom"/>
</dbReference>
<dbReference type="GO" id="GO:0004867">
    <property type="term" value="F:serine-type endopeptidase inhibitor activity"/>
    <property type="evidence" value="ECO:0007669"/>
    <property type="project" value="InterPro"/>
</dbReference>
<dbReference type="Pfam" id="PF00079">
    <property type="entry name" value="Serpin"/>
    <property type="match status" value="1"/>
</dbReference>
<dbReference type="InterPro" id="IPR000215">
    <property type="entry name" value="Serpin_fam"/>
</dbReference>
<comment type="caution">
    <text evidence="4">The sequence shown here is derived from an EMBL/GenBank/DDBJ whole genome shotgun (WGS) entry which is preliminary data.</text>
</comment>
<dbReference type="Gene3D" id="3.30.497.10">
    <property type="entry name" value="Antithrombin, subunit I, domain 2"/>
    <property type="match status" value="1"/>
</dbReference>
<dbReference type="InterPro" id="IPR023795">
    <property type="entry name" value="Serpin_CS"/>
</dbReference>
<gene>
    <name evidence="4" type="ORF">OFUS_LOCUS16489</name>
</gene>
<sequence>MEPLKSQIILVTLLLLCCGMVHNVLVEEVAQAHNQFSLDIYNKLLEEASTGGNDPGNLFFGPISITTAIVIAMLGTSGQPEQEMISAMRLTSFVDKEPGLLHATFKELAAQLYVSSVNCTLLSANGIFAEQTHPFVQKYLDDVMTYYDAEIDEVDFLNAYETVRLAINEWVENKTNDKIKDLIPKGAVDDTTAMVIVNAIYFKGLWKTPFLPQKTKHASFYGPGGSDICVNMMYNLSNTFGYTESKELDSKVLKLPYDCEENRKLSMYVILPNAMDGLPDLEEAIGDNYGKVAKLLSSTNEQEVKVWLPRFTFEYSFSVKNILKSLGMQAIFEPNGITEMSQYNLSVSDVIHKAFVEVNEEGTEASAATAITVGTTSINLDPPKKFRADHPFLFVIADENTKAILFMGRVVTPTECEKTTTTTMRTSPRTYPKCIYCKPCYKDGIKYRFGAYLPKRCFDRYCKCGPDGKL</sequence>
<organism evidence="4 5">
    <name type="scientific">Owenia fusiformis</name>
    <name type="common">Polychaete worm</name>
    <dbReference type="NCBI Taxonomy" id="6347"/>
    <lineage>
        <taxon>Eukaryota</taxon>
        <taxon>Metazoa</taxon>
        <taxon>Spiralia</taxon>
        <taxon>Lophotrochozoa</taxon>
        <taxon>Annelida</taxon>
        <taxon>Polychaeta</taxon>
        <taxon>Sedentaria</taxon>
        <taxon>Canalipalpata</taxon>
        <taxon>Sabellida</taxon>
        <taxon>Oweniida</taxon>
        <taxon>Oweniidae</taxon>
        <taxon>Owenia</taxon>
    </lineage>
</organism>
<evidence type="ECO:0000313" key="4">
    <source>
        <dbReference type="EMBL" id="CAH1791405.1"/>
    </source>
</evidence>
<protein>
    <recommendedName>
        <fullName evidence="3">Serpin domain-containing protein</fullName>
    </recommendedName>
</protein>